<keyword evidence="1" id="KW-0472">Membrane</keyword>
<organism evidence="2">
    <name type="scientific">Burkholderia cenocepacia</name>
    <dbReference type="NCBI Taxonomy" id="95486"/>
    <lineage>
        <taxon>Bacteria</taxon>
        <taxon>Pseudomonadati</taxon>
        <taxon>Pseudomonadota</taxon>
        <taxon>Betaproteobacteria</taxon>
        <taxon>Burkholderiales</taxon>
        <taxon>Burkholderiaceae</taxon>
        <taxon>Burkholderia</taxon>
        <taxon>Burkholderia cepacia complex</taxon>
    </lineage>
</organism>
<gene>
    <name evidence="2" type="ORF">GFJ35_15760</name>
</gene>
<protein>
    <submittedName>
        <fullName evidence="2">Uncharacterized protein</fullName>
    </submittedName>
</protein>
<sequence>MNSTDRPTTLFPITWKRAKPDHRAARIARTLFRGVRNLLAVLGACFVYLLVIGYCQYKDQIAQTEVQCAVSRCM</sequence>
<accession>A0A6B2MDD4</accession>
<dbReference type="RefSeq" id="WP_163124329.1">
    <property type="nucleotide sequence ID" value="NZ_JAAEAM010000016.1"/>
</dbReference>
<proteinExistence type="predicted"/>
<reference evidence="2" key="1">
    <citation type="submission" date="2019-11" db="EMBL/GenBank/DDBJ databases">
        <title>Burkholderia cenocepacia CF.</title>
        <authorList>
            <person name="Vianna E.F."/>
            <person name="Marques E.A."/>
            <person name="Albano R.M."/>
            <person name="Leao R.S."/>
        </authorList>
    </citation>
    <scope>NUCLEOTIDE SEQUENCE</scope>
    <source>
        <strain evidence="2">MS-2140</strain>
    </source>
</reference>
<evidence type="ECO:0000313" key="2">
    <source>
        <dbReference type="EMBL" id="NDV73520.1"/>
    </source>
</evidence>
<feature type="transmembrane region" description="Helical" evidence="1">
    <location>
        <begin position="35"/>
        <end position="54"/>
    </location>
</feature>
<keyword evidence="1" id="KW-0812">Transmembrane</keyword>
<keyword evidence="1" id="KW-1133">Transmembrane helix</keyword>
<comment type="caution">
    <text evidence="2">The sequence shown here is derived from an EMBL/GenBank/DDBJ whole genome shotgun (WGS) entry which is preliminary data.</text>
</comment>
<name>A0A6B2MDD4_9BURK</name>
<evidence type="ECO:0000256" key="1">
    <source>
        <dbReference type="SAM" id="Phobius"/>
    </source>
</evidence>
<dbReference type="AlphaFoldDB" id="A0A6B2MDD4"/>
<dbReference type="EMBL" id="JAAEAM010000016">
    <property type="protein sequence ID" value="NDV73520.1"/>
    <property type="molecule type" value="Genomic_DNA"/>
</dbReference>